<dbReference type="WBParaSite" id="SSLN_0001037401-mRNA-1">
    <property type="protein sequence ID" value="SSLN_0001037401-mRNA-1"/>
    <property type="gene ID" value="SSLN_0001037401"/>
</dbReference>
<dbReference type="EMBL" id="UYSU01035594">
    <property type="protein sequence ID" value="VDL96386.1"/>
    <property type="molecule type" value="Genomic_DNA"/>
</dbReference>
<dbReference type="PANTHER" id="PTHR35826:SF1">
    <property type="entry name" value="PROTEIN ATP6V1FNB-LIKE"/>
    <property type="match status" value="1"/>
</dbReference>
<accession>A0A183T0K3</accession>
<dbReference type="AlphaFoldDB" id="A0A183T0K3"/>
<dbReference type="Proteomes" id="UP000275846">
    <property type="component" value="Unassembled WGS sequence"/>
</dbReference>
<evidence type="ECO:0000256" key="1">
    <source>
        <dbReference type="SAM" id="MobiDB-lite"/>
    </source>
</evidence>
<dbReference type="InterPro" id="IPR054323">
    <property type="entry name" value="SPMIP1_C"/>
</dbReference>
<dbReference type="Pfam" id="PF22589">
    <property type="entry name" value="SPMIP1"/>
    <property type="match status" value="1"/>
</dbReference>
<feature type="region of interest" description="Disordered" evidence="1">
    <location>
        <begin position="69"/>
        <end position="105"/>
    </location>
</feature>
<gene>
    <name evidence="3" type="ORF">SSLN_LOCUS10001</name>
</gene>
<organism evidence="5">
    <name type="scientific">Schistocephalus solidus</name>
    <name type="common">Tapeworm</name>
    <dbReference type="NCBI Taxonomy" id="70667"/>
    <lineage>
        <taxon>Eukaryota</taxon>
        <taxon>Metazoa</taxon>
        <taxon>Spiralia</taxon>
        <taxon>Lophotrochozoa</taxon>
        <taxon>Platyhelminthes</taxon>
        <taxon>Cestoda</taxon>
        <taxon>Eucestoda</taxon>
        <taxon>Diphyllobothriidea</taxon>
        <taxon>Diphyllobothriidae</taxon>
        <taxon>Schistocephalus</taxon>
    </lineage>
</organism>
<dbReference type="PANTHER" id="PTHR35826">
    <property type="entry name" value="PROTEIN ATP6V1FNB-LIKE"/>
    <property type="match status" value="1"/>
</dbReference>
<proteinExistence type="predicted"/>
<dbReference type="OrthoDB" id="410807at2759"/>
<feature type="domain" description="Sperm microtubule inner protein 1 C-terminal" evidence="2">
    <location>
        <begin position="72"/>
        <end position="188"/>
    </location>
</feature>
<evidence type="ECO:0000313" key="4">
    <source>
        <dbReference type="Proteomes" id="UP000275846"/>
    </source>
</evidence>
<reference evidence="3 4" key="2">
    <citation type="submission" date="2018-11" db="EMBL/GenBank/DDBJ databases">
        <authorList>
            <consortium name="Pathogen Informatics"/>
        </authorList>
    </citation>
    <scope>NUCLEOTIDE SEQUENCE [LARGE SCALE GENOMIC DNA]</scope>
    <source>
        <strain evidence="3 4">NST_G2</strain>
    </source>
</reference>
<keyword evidence="4" id="KW-1185">Reference proteome</keyword>
<evidence type="ECO:0000313" key="5">
    <source>
        <dbReference type="WBParaSite" id="SSLN_0001037401-mRNA-1"/>
    </source>
</evidence>
<feature type="compositionally biased region" description="Basic and acidic residues" evidence="1">
    <location>
        <begin position="69"/>
        <end position="91"/>
    </location>
</feature>
<reference evidence="5" key="1">
    <citation type="submission" date="2016-06" db="UniProtKB">
        <authorList>
            <consortium name="WormBaseParasite"/>
        </authorList>
    </citation>
    <scope>IDENTIFICATION</scope>
</reference>
<evidence type="ECO:0000313" key="3">
    <source>
        <dbReference type="EMBL" id="VDL96386.1"/>
    </source>
</evidence>
<sequence length="202" mass="23793">MARNTFADVRSTNFMKDGFRKEDDSALKFFIRHKDEFLSDEACGANALTMRNKLARIIADQERSCALARENEERRRQEAEERAKKEEERRKNYARKSPDFSAVNMRPASPRTRSLLYDGVSQEGAGRALYLKTRYEKAPEDKFPKKYQTSWDLGWRLSDKIRTDELRMSKYARRSIIEATFFSRNGMPKAETYESGSRVWFR</sequence>
<evidence type="ECO:0000259" key="2">
    <source>
        <dbReference type="Pfam" id="PF22589"/>
    </source>
</evidence>
<protein>
    <recommendedName>
        <fullName evidence="2">Sperm microtubule inner protein 1 C-terminal domain-containing protein</fullName>
    </recommendedName>
</protein>
<name>A0A183T0K3_SCHSO</name>